<evidence type="ECO:0000313" key="3">
    <source>
        <dbReference type="Proteomes" id="UP000186002"/>
    </source>
</evidence>
<organism evidence="2 3">
    <name type="scientific">Roseibium suaedae</name>
    <dbReference type="NCBI Taxonomy" id="735517"/>
    <lineage>
        <taxon>Bacteria</taxon>
        <taxon>Pseudomonadati</taxon>
        <taxon>Pseudomonadota</taxon>
        <taxon>Alphaproteobacteria</taxon>
        <taxon>Hyphomicrobiales</taxon>
        <taxon>Stappiaceae</taxon>
        <taxon>Roseibium</taxon>
    </lineage>
</organism>
<evidence type="ECO:0000313" key="2">
    <source>
        <dbReference type="EMBL" id="SHN17001.1"/>
    </source>
</evidence>
<keyword evidence="3" id="KW-1185">Reference proteome</keyword>
<evidence type="ECO:0000256" key="1">
    <source>
        <dbReference type="SAM" id="SignalP"/>
    </source>
</evidence>
<reference evidence="2 3" key="1">
    <citation type="submission" date="2016-11" db="EMBL/GenBank/DDBJ databases">
        <authorList>
            <person name="Jaros S."/>
            <person name="Januszkiewicz K."/>
            <person name="Wedrychowicz H."/>
        </authorList>
    </citation>
    <scope>NUCLEOTIDE SEQUENCE [LARGE SCALE GENOMIC DNA]</scope>
    <source>
        <strain evidence="2 3">DSM 22153</strain>
    </source>
</reference>
<dbReference type="AlphaFoldDB" id="A0A1M7PIU7"/>
<dbReference type="EMBL" id="FRBW01000008">
    <property type="protein sequence ID" value="SHN17001.1"/>
    <property type="molecule type" value="Genomic_DNA"/>
</dbReference>
<feature type="signal peptide" evidence="1">
    <location>
        <begin position="1"/>
        <end position="25"/>
    </location>
</feature>
<gene>
    <name evidence="2" type="ORF">SAMN05444272_4444</name>
</gene>
<keyword evidence="1" id="KW-0732">Signal</keyword>
<feature type="chain" id="PRO_5012207060" evidence="1">
    <location>
        <begin position="26"/>
        <end position="173"/>
    </location>
</feature>
<proteinExistence type="predicted"/>
<dbReference type="Proteomes" id="UP000186002">
    <property type="component" value="Unassembled WGS sequence"/>
</dbReference>
<dbReference type="RefSeq" id="WP_073015558.1">
    <property type="nucleotide sequence ID" value="NZ_FRBW01000008.1"/>
</dbReference>
<name>A0A1M7PIU7_9HYPH</name>
<accession>A0A1M7PIU7</accession>
<sequence length="173" mass="18973">MRLLCWLAGSGAFIAVTSLSMQAQAQDYDMDCKVILCLAGGFPATCSDAKSYMLNRLKKGKSPFGACTYEDGGTSEAVKADARFLLGKEGHLCEPGKKLFYEQDDDNHLNEVFCYSNLRSYHQGGELVTIYEGKEPATFVNFTTQITVEPGSAEAFTSPRYYVNTGDGTVIER</sequence>
<dbReference type="OrthoDB" id="6197542at2"/>
<dbReference type="STRING" id="735517.SAMN05444272_4444"/>
<protein>
    <submittedName>
        <fullName evidence="2">Uncharacterized protein</fullName>
    </submittedName>
</protein>